<organism evidence="8 9">
    <name type="scientific">Saxophila tyrrhenica</name>
    <dbReference type="NCBI Taxonomy" id="1690608"/>
    <lineage>
        <taxon>Eukaryota</taxon>
        <taxon>Fungi</taxon>
        <taxon>Dikarya</taxon>
        <taxon>Ascomycota</taxon>
        <taxon>Pezizomycotina</taxon>
        <taxon>Dothideomycetes</taxon>
        <taxon>Dothideomycetidae</taxon>
        <taxon>Mycosphaerellales</taxon>
        <taxon>Extremaceae</taxon>
        <taxon>Saxophila</taxon>
    </lineage>
</organism>
<feature type="transmembrane region" description="Helical" evidence="6">
    <location>
        <begin position="129"/>
        <end position="149"/>
    </location>
</feature>
<evidence type="ECO:0000256" key="2">
    <source>
        <dbReference type="ARBA" id="ARBA00022692"/>
    </source>
</evidence>
<feature type="transmembrane region" description="Helical" evidence="6">
    <location>
        <begin position="61"/>
        <end position="81"/>
    </location>
</feature>
<feature type="region of interest" description="Disordered" evidence="5">
    <location>
        <begin position="17"/>
        <end position="38"/>
    </location>
</feature>
<proteinExistence type="predicted"/>
<dbReference type="Gene3D" id="1.20.1250.20">
    <property type="entry name" value="MFS general substrate transporter like domains"/>
    <property type="match status" value="2"/>
</dbReference>
<feature type="transmembrane region" description="Helical" evidence="6">
    <location>
        <begin position="301"/>
        <end position="318"/>
    </location>
</feature>
<feature type="transmembrane region" description="Helical" evidence="6">
    <location>
        <begin position="355"/>
        <end position="375"/>
    </location>
</feature>
<feature type="transmembrane region" description="Helical" evidence="6">
    <location>
        <begin position="449"/>
        <end position="472"/>
    </location>
</feature>
<comment type="subcellular location">
    <subcellularLocation>
        <location evidence="1">Membrane</location>
        <topology evidence="1">Multi-pass membrane protein</topology>
    </subcellularLocation>
</comment>
<evidence type="ECO:0000256" key="3">
    <source>
        <dbReference type="ARBA" id="ARBA00022989"/>
    </source>
</evidence>
<dbReference type="PANTHER" id="PTHR42718">
    <property type="entry name" value="MAJOR FACILITATOR SUPERFAMILY MULTIDRUG TRANSPORTER MFSC"/>
    <property type="match status" value="1"/>
</dbReference>
<keyword evidence="3 6" id="KW-1133">Transmembrane helix</keyword>
<evidence type="ECO:0000313" key="9">
    <source>
        <dbReference type="Proteomes" id="UP001337655"/>
    </source>
</evidence>
<feature type="transmembrane region" description="Helical" evidence="6">
    <location>
        <begin position="155"/>
        <end position="176"/>
    </location>
</feature>
<protein>
    <recommendedName>
        <fullName evidence="7">Major facilitator superfamily (MFS) profile domain-containing protein</fullName>
    </recommendedName>
</protein>
<dbReference type="SUPFAM" id="SSF103473">
    <property type="entry name" value="MFS general substrate transporter"/>
    <property type="match status" value="1"/>
</dbReference>
<dbReference type="InterPro" id="IPR020846">
    <property type="entry name" value="MFS_dom"/>
</dbReference>
<dbReference type="RefSeq" id="XP_064658510.1">
    <property type="nucleotide sequence ID" value="XM_064803595.1"/>
</dbReference>
<evidence type="ECO:0000256" key="4">
    <source>
        <dbReference type="ARBA" id="ARBA00023136"/>
    </source>
</evidence>
<feature type="transmembrane region" description="Helical" evidence="6">
    <location>
        <begin position="382"/>
        <end position="400"/>
    </location>
</feature>
<dbReference type="Proteomes" id="UP001337655">
    <property type="component" value="Unassembled WGS sequence"/>
</dbReference>
<gene>
    <name evidence="8" type="ORF">LTR77_006353</name>
</gene>
<dbReference type="GO" id="GO:0016020">
    <property type="term" value="C:membrane"/>
    <property type="evidence" value="ECO:0007669"/>
    <property type="project" value="UniProtKB-SubCell"/>
</dbReference>
<feature type="domain" description="Major facilitator superfamily (MFS) profile" evidence="7">
    <location>
        <begin position="61"/>
        <end position="516"/>
    </location>
</feature>
<keyword evidence="2 6" id="KW-0812">Transmembrane</keyword>
<dbReference type="Pfam" id="PF07690">
    <property type="entry name" value="MFS_1"/>
    <property type="match status" value="2"/>
</dbReference>
<keyword evidence="9" id="KW-1185">Reference proteome</keyword>
<dbReference type="GeneID" id="89927693"/>
<keyword evidence="4 6" id="KW-0472">Membrane</keyword>
<dbReference type="AlphaFoldDB" id="A0AAV9PB40"/>
<comment type="caution">
    <text evidence="8">The sequence shown here is derived from an EMBL/GenBank/DDBJ whole genome shotgun (WGS) entry which is preliminary data.</text>
</comment>
<evidence type="ECO:0000259" key="7">
    <source>
        <dbReference type="PROSITE" id="PS50850"/>
    </source>
</evidence>
<evidence type="ECO:0000256" key="5">
    <source>
        <dbReference type="SAM" id="MobiDB-lite"/>
    </source>
</evidence>
<feature type="transmembrane region" description="Helical" evidence="6">
    <location>
        <begin position="420"/>
        <end position="437"/>
    </location>
</feature>
<dbReference type="PANTHER" id="PTHR42718:SF27">
    <property type="entry name" value="TRANSPORTER, PUTATIVE-RELATED"/>
    <property type="match status" value="1"/>
</dbReference>
<dbReference type="EMBL" id="JAVRRT010000009">
    <property type="protein sequence ID" value="KAK5169044.1"/>
    <property type="molecule type" value="Genomic_DNA"/>
</dbReference>
<dbReference type="InterPro" id="IPR011701">
    <property type="entry name" value="MFS"/>
</dbReference>
<sequence length="523" mass="55586">MSHTQIELTALQPPEAIAKTTNSLRRSSRASTNRPSYDGTADVQSLHILERTDTVTSKSRTTVIIACVTLITAISTLLNGLTTVALPAMAKELDIPKPLQLWPSSIQALTNGCTLLIAGSVSDALGSRFMYLVGCVLQAGFVLGCGLSKTSTQIILFRGLSGVALSFCLPSAVAIITRSFVGKRRDFAFAAMGGGQPIGFAVGLTVGGFLTDGIGWQWGFYLAAVFDAAIFAVALFGLPKSIDSPLEGQGAADLTWRQKWMLIKHDIDWVGALIASVSLAALSYVFVTITGTNASIAQPESIVLLVVAFGLIPVFIWWVGRREKLNKPAIIPAIETMLTFFFQDVQELSATKSSLYFLPAPVSGALSNIVIGFIVHRISANWLVLGGCTISAFGPFVMTFAKVNSSYWSHAFLSNAFNPVGADSLYVVANLLITSVFPPRTHGLAGGVFNTVAQVGKSVGIALVAVIASAVTENSDYENKKSPAALLAGYNATFWFCFAQILATVVIAFFGLRKAGKVGHKKD</sequence>
<feature type="transmembrane region" description="Helical" evidence="6">
    <location>
        <begin position="492"/>
        <end position="512"/>
    </location>
</feature>
<feature type="transmembrane region" description="Helical" evidence="6">
    <location>
        <begin position="216"/>
        <end position="238"/>
    </location>
</feature>
<dbReference type="PROSITE" id="PS50850">
    <property type="entry name" value="MFS"/>
    <property type="match status" value="1"/>
</dbReference>
<feature type="compositionally biased region" description="Polar residues" evidence="5">
    <location>
        <begin position="19"/>
        <end position="35"/>
    </location>
</feature>
<dbReference type="InterPro" id="IPR036259">
    <property type="entry name" value="MFS_trans_sf"/>
</dbReference>
<dbReference type="GO" id="GO:0022857">
    <property type="term" value="F:transmembrane transporter activity"/>
    <property type="evidence" value="ECO:0007669"/>
    <property type="project" value="InterPro"/>
</dbReference>
<feature type="transmembrane region" description="Helical" evidence="6">
    <location>
        <begin position="188"/>
        <end position="210"/>
    </location>
</feature>
<evidence type="ECO:0000256" key="1">
    <source>
        <dbReference type="ARBA" id="ARBA00004141"/>
    </source>
</evidence>
<feature type="transmembrane region" description="Helical" evidence="6">
    <location>
        <begin position="267"/>
        <end position="289"/>
    </location>
</feature>
<evidence type="ECO:0000313" key="8">
    <source>
        <dbReference type="EMBL" id="KAK5169044.1"/>
    </source>
</evidence>
<reference evidence="8 9" key="1">
    <citation type="submission" date="2023-08" db="EMBL/GenBank/DDBJ databases">
        <title>Black Yeasts Isolated from many extreme environments.</title>
        <authorList>
            <person name="Coleine C."/>
            <person name="Stajich J.E."/>
            <person name="Selbmann L."/>
        </authorList>
    </citation>
    <scope>NUCLEOTIDE SEQUENCE [LARGE SCALE GENOMIC DNA]</scope>
    <source>
        <strain evidence="8 9">CCFEE 5935</strain>
    </source>
</reference>
<name>A0AAV9PB40_9PEZI</name>
<evidence type="ECO:0000256" key="6">
    <source>
        <dbReference type="SAM" id="Phobius"/>
    </source>
</evidence>
<accession>A0AAV9PB40</accession>